<dbReference type="EMBL" id="JNBR01000140">
    <property type="protein sequence ID" value="OQR96587.1"/>
    <property type="molecule type" value="Genomic_DNA"/>
</dbReference>
<accession>A0A1V9ZF65</accession>
<proteinExistence type="predicted"/>
<organism evidence="1 2">
    <name type="scientific">Achlya hypogyna</name>
    <name type="common">Oomycete</name>
    <name type="synonym">Protoachlya hypogyna</name>
    <dbReference type="NCBI Taxonomy" id="1202772"/>
    <lineage>
        <taxon>Eukaryota</taxon>
        <taxon>Sar</taxon>
        <taxon>Stramenopiles</taxon>
        <taxon>Oomycota</taxon>
        <taxon>Saprolegniomycetes</taxon>
        <taxon>Saprolegniales</taxon>
        <taxon>Achlyaceae</taxon>
        <taxon>Achlya</taxon>
    </lineage>
</organism>
<keyword evidence="2" id="KW-1185">Reference proteome</keyword>
<name>A0A1V9ZF65_ACHHY</name>
<sequence>MDVAPVDDSFTQALLVDLLTDDTMERGFTAYQAHVEQDPAIETTLAVCIMQAMIAKVVGVSDAEASLVQQRLGQFALQTYATPRTTFEIPHLRFINTVFFDTHAILAKTAQDDARRLFVVQFCSTVSEYFFNVSSPPESEDARLTIAYCRDAWLGFLSFARTDEPTPDFGLLTCVWKVASLLSTSVVNDNLTRLCTAYRAQFAAAEPTLASTLCHSLQRSVHSQLTCLEQQMSSSTADIALNLVKTLRLLFKAYTSIFACFADHVSVDKVSLTRPTYASRPSQFHDAVEFMGTTAAAVFQAQLAARPQETQLVDTLDLLIQDTLGVLDKALKQPRLAAASLHPWVATQLVESLESPPGDACGLFKLLALLKPGVGSPGQVEATTVARYLDQLFLWGRTVVAQLPSPRRTLLITLLVEPTVALVFVGPPPAHVYRTQLHLLSYSFHASVYQERLCQLVWRRVFQTLWAGNHPAGIAFVECILQMLTTPFQALPRPADDRTALRDLLASFFDVLSPAQQTTCLAGALEAVNTLCADGPDHEATPALVANVELLEHLVVSGAATAHMTSGNFVEGYLAMCFECFGTALDVLAAGADDDADLAAALWRVLDAALLVCRGILRPQATPADHPVALCLHPFLIRLLAMVKTLPPSDSIVAARVLDGAFDLLRRHTLLKSNRGNEYLAMLQHVCRLPPRHRIAVAHFAAFLADVRVAVDAVADCYMVRETLCGLFARLLTYPSPWPVMALGLQGLHSFLATSNVAVTDADPVRALLLQHAPTLREYFGLLLAPPTTAPDACDRLAQLQVQQDATFDGRRPSVCPPAPRKRTADDLLDTSRAIKRLQAAREATPEIVAAVAHAATALDAVLALLNEDAPTGT</sequence>
<protein>
    <submittedName>
        <fullName evidence="1">Uncharacterized protein</fullName>
    </submittedName>
</protein>
<reference evidence="1 2" key="1">
    <citation type="journal article" date="2014" name="Genome Biol. Evol.">
        <title>The secreted proteins of Achlya hypogyna and Thraustotheca clavata identify the ancestral oomycete secretome and reveal gene acquisitions by horizontal gene transfer.</title>
        <authorList>
            <person name="Misner I."/>
            <person name="Blouin N."/>
            <person name="Leonard G."/>
            <person name="Richards T.A."/>
            <person name="Lane C.E."/>
        </authorList>
    </citation>
    <scope>NUCLEOTIDE SEQUENCE [LARGE SCALE GENOMIC DNA]</scope>
    <source>
        <strain evidence="1 2">ATCC 48635</strain>
    </source>
</reference>
<dbReference type="AlphaFoldDB" id="A0A1V9ZF65"/>
<dbReference type="OrthoDB" id="74852at2759"/>
<evidence type="ECO:0000313" key="2">
    <source>
        <dbReference type="Proteomes" id="UP000243579"/>
    </source>
</evidence>
<comment type="caution">
    <text evidence="1">The sequence shown here is derived from an EMBL/GenBank/DDBJ whole genome shotgun (WGS) entry which is preliminary data.</text>
</comment>
<dbReference type="Proteomes" id="UP000243579">
    <property type="component" value="Unassembled WGS sequence"/>
</dbReference>
<gene>
    <name evidence="1" type="ORF">ACHHYP_15138</name>
</gene>
<evidence type="ECO:0000313" key="1">
    <source>
        <dbReference type="EMBL" id="OQR96587.1"/>
    </source>
</evidence>